<proteinExistence type="predicted"/>
<keyword evidence="3" id="KW-1185">Reference proteome</keyword>
<gene>
    <name evidence="2" type="ORF">GCM10012280_56010</name>
</gene>
<name>A0A917ZUW2_9ACTN</name>
<dbReference type="EMBL" id="BMMS01000029">
    <property type="protein sequence ID" value="GGO96464.1"/>
    <property type="molecule type" value="Genomic_DNA"/>
</dbReference>
<feature type="region of interest" description="Disordered" evidence="1">
    <location>
        <begin position="312"/>
        <end position="388"/>
    </location>
</feature>
<comment type="caution">
    <text evidence="2">The sequence shown here is derived from an EMBL/GenBank/DDBJ whole genome shotgun (WGS) entry which is preliminary data.</text>
</comment>
<dbReference type="Pfam" id="PF13385">
    <property type="entry name" value="Laminin_G_3"/>
    <property type="match status" value="1"/>
</dbReference>
<accession>A0A917ZUW2</accession>
<feature type="compositionally biased region" description="Low complexity" evidence="1">
    <location>
        <begin position="9"/>
        <end position="24"/>
    </location>
</feature>
<evidence type="ECO:0000256" key="1">
    <source>
        <dbReference type="SAM" id="MobiDB-lite"/>
    </source>
</evidence>
<dbReference type="AlphaFoldDB" id="A0A917ZUW2"/>
<protein>
    <submittedName>
        <fullName evidence="2">Uncharacterized protein</fullName>
    </submittedName>
</protein>
<dbReference type="RefSeq" id="WP_189134603.1">
    <property type="nucleotide sequence ID" value="NZ_BMMS01000029.1"/>
</dbReference>
<sequence length="529" mass="56640">MARIGSSTPAAGGPAQSAEAAQSTEAAKVLRRRHGPAVLDYARVCARDEKTAEDLAAMTLSRALHTLNGLGRIARRPRLLGLVLQIAADRADGDCRHELASGLADWLEDVVERGRGLDVDTLRGRSPVARAFQALPARKRVVLWQNEVEHDGEAQLSSLLGIAESSVARAAHAALAAWRAAYVRSYPERVGDDGCRRYSRLVDAAAYWSDASASAGLGGHVANCPHCSRALDDLTRMRQCPGELLAEAMLPWGAAPYLTARHNRQAEHRAQAVSGVAPRERTWRSAAWAAFAAVLVAGAGASIVDVFPWEDGGPSGGGQHRLPRPANSAATGTTATATATARPTPTAGKTPVPSTSPPRTHPSSPETSRDTPRPGHSVPSGNVPVLDWRFNESSDKPVLDSSKRGNAGRLVDGAQRVGRGDRVLILDGFRQYAEGPDEVVATDRSFTVSAWVFLDDPYRPQAAVSQDGHEISGFSLGYSPVGERWTMGMYPSDRARGHLDQALSRCPARPRTWVHLTGVHQDADNQLRL</sequence>
<reference evidence="2" key="1">
    <citation type="journal article" date="2014" name="Int. J. Syst. Evol. Microbiol.">
        <title>Complete genome sequence of Corynebacterium casei LMG S-19264T (=DSM 44701T), isolated from a smear-ripened cheese.</title>
        <authorList>
            <consortium name="US DOE Joint Genome Institute (JGI-PGF)"/>
            <person name="Walter F."/>
            <person name="Albersmeier A."/>
            <person name="Kalinowski J."/>
            <person name="Ruckert C."/>
        </authorList>
    </citation>
    <scope>NUCLEOTIDE SEQUENCE</scope>
    <source>
        <strain evidence="2">CGMCC 4.7201</strain>
    </source>
</reference>
<dbReference type="Gene3D" id="2.60.120.200">
    <property type="match status" value="1"/>
</dbReference>
<dbReference type="Proteomes" id="UP000641932">
    <property type="component" value="Unassembled WGS sequence"/>
</dbReference>
<feature type="region of interest" description="Disordered" evidence="1">
    <location>
        <begin position="1"/>
        <end position="24"/>
    </location>
</feature>
<feature type="compositionally biased region" description="Low complexity" evidence="1">
    <location>
        <begin position="329"/>
        <end position="353"/>
    </location>
</feature>
<feature type="compositionally biased region" description="Basic and acidic residues" evidence="1">
    <location>
        <begin position="394"/>
        <end position="403"/>
    </location>
</feature>
<dbReference type="SUPFAM" id="SSF49899">
    <property type="entry name" value="Concanavalin A-like lectins/glucanases"/>
    <property type="match status" value="1"/>
</dbReference>
<feature type="region of interest" description="Disordered" evidence="1">
    <location>
        <begin position="394"/>
        <end position="413"/>
    </location>
</feature>
<evidence type="ECO:0000313" key="3">
    <source>
        <dbReference type="Proteomes" id="UP000641932"/>
    </source>
</evidence>
<evidence type="ECO:0000313" key="2">
    <source>
        <dbReference type="EMBL" id="GGO96464.1"/>
    </source>
</evidence>
<reference evidence="2" key="2">
    <citation type="submission" date="2020-09" db="EMBL/GenBank/DDBJ databases">
        <authorList>
            <person name="Sun Q."/>
            <person name="Zhou Y."/>
        </authorList>
    </citation>
    <scope>NUCLEOTIDE SEQUENCE</scope>
    <source>
        <strain evidence="2">CGMCC 4.7201</strain>
    </source>
</reference>
<dbReference type="InterPro" id="IPR013320">
    <property type="entry name" value="ConA-like_dom_sf"/>
</dbReference>
<organism evidence="2 3">
    <name type="scientific">Wenjunlia tyrosinilytica</name>
    <dbReference type="NCBI Taxonomy" id="1544741"/>
    <lineage>
        <taxon>Bacteria</taxon>
        <taxon>Bacillati</taxon>
        <taxon>Actinomycetota</taxon>
        <taxon>Actinomycetes</taxon>
        <taxon>Kitasatosporales</taxon>
        <taxon>Streptomycetaceae</taxon>
        <taxon>Wenjunlia</taxon>
    </lineage>
</organism>